<evidence type="ECO:0000259" key="4">
    <source>
        <dbReference type="Pfam" id="PF00291"/>
    </source>
</evidence>
<organism evidence="5 6">
    <name type="scientific">Clostridium ganghwense</name>
    <dbReference type="NCBI Taxonomy" id="312089"/>
    <lineage>
        <taxon>Bacteria</taxon>
        <taxon>Bacillati</taxon>
        <taxon>Bacillota</taxon>
        <taxon>Clostridia</taxon>
        <taxon>Eubacteriales</taxon>
        <taxon>Clostridiaceae</taxon>
        <taxon>Clostridium</taxon>
    </lineage>
</organism>
<sequence>MNMTLAEIEKRFENIPRKRLVFTPTPFHKLENMSKDYGVDIYMKREDLSGPSTFGGNKTRKLEFILGQALENKVDYLITYGAYQSNACMQMTTFCNSCDIKPILFLGDTKNQGVPTNLTGNLLLSNILGAEINYVSKPEPTDSVDLNPLWLKVIDEANKKKEELESQGYKVEFVPVGCTHEYGWVAYTLLFKELLEQSSANGFEMDYIFHTNGSGGSLPAMIAAKLMTGSKVKIISINVRSWKEGNLITKKTCLDRVKYVFDRLDIPCPSDEEIYAEMNIDENYMHPGYGIPNPDAQKSIKEVARREGMFVDPTYSGRGFHGLMDYIKKGIVPAGSKVVFIHTGGSGSFFSDPKLVKDLY</sequence>
<dbReference type="InterPro" id="IPR036052">
    <property type="entry name" value="TrpB-like_PALP_sf"/>
</dbReference>
<dbReference type="InterPro" id="IPR027278">
    <property type="entry name" value="ACCD_DCysDesulf"/>
</dbReference>
<dbReference type="InterPro" id="IPR001926">
    <property type="entry name" value="TrpB-like_PALP"/>
</dbReference>
<comment type="caution">
    <text evidence="5">The sequence shown here is derived from an EMBL/GenBank/DDBJ whole genome shotgun (WGS) entry which is preliminary data.</text>
</comment>
<proteinExistence type="inferred from homology"/>
<evidence type="ECO:0000313" key="6">
    <source>
        <dbReference type="Proteomes" id="UP001079657"/>
    </source>
</evidence>
<dbReference type="Pfam" id="PF00291">
    <property type="entry name" value="PALP"/>
    <property type="match status" value="1"/>
</dbReference>
<evidence type="ECO:0000313" key="5">
    <source>
        <dbReference type="EMBL" id="MCY6371474.1"/>
    </source>
</evidence>
<evidence type="ECO:0000256" key="2">
    <source>
        <dbReference type="ARBA" id="ARBA00008639"/>
    </source>
</evidence>
<dbReference type="PANTHER" id="PTHR43780:SF2">
    <property type="entry name" value="1-AMINOCYCLOPROPANE-1-CARBOXYLATE DEAMINASE-RELATED"/>
    <property type="match status" value="1"/>
</dbReference>
<protein>
    <submittedName>
        <fullName evidence="5">Pyridoxal-phosphate dependent enzyme</fullName>
    </submittedName>
</protein>
<evidence type="ECO:0000256" key="3">
    <source>
        <dbReference type="ARBA" id="ARBA00022898"/>
    </source>
</evidence>
<name>A0ABT4CU25_9CLOT</name>
<keyword evidence="3" id="KW-0663">Pyridoxal phosphate</keyword>
<comment type="similarity">
    <text evidence="2">Belongs to the ACC deaminase/D-cysteine desulfhydrase family.</text>
</comment>
<keyword evidence="6" id="KW-1185">Reference proteome</keyword>
<accession>A0ABT4CU25</accession>
<dbReference type="EMBL" id="JAPQES010000004">
    <property type="protein sequence ID" value="MCY6371474.1"/>
    <property type="molecule type" value="Genomic_DNA"/>
</dbReference>
<dbReference type="Proteomes" id="UP001079657">
    <property type="component" value="Unassembled WGS sequence"/>
</dbReference>
<feature type="domain" description="Tryptophan synthase beta chain-like PALP" evidence="4">
    <location>
        <begin position="22"/>
        <end position="344"/>
    </location>
</feature>
<dbReference type="PIRSF" id="PIRSF006278">
    <property type="entry name" value="ACCD_DCysDesulf"/>
    <property type="match status" value="1"/>
</dbReference>
<evidence type="ECO:0000256" key="1">
    <source>
        <dbReference type="ARBA" id="ARBA00001933"/>
    </source>
</evidence>
<dbReference type="RefSeq" id="WP_268050335.1">
    <property type="nucleotide sequence ID" value="NZ_JAPQES010000004.1"/>
</dbReference>
<gene>
    <name evidence="5" type="ORF">OXH55_12560</name>
</gene>
<dbReference type="PANTHER" id="PTHR43780">
    <property type="entry name" value="1-AMINOCYCLOPROPANE-1-CARBOXYLATE DEAMINASE-RELATED"/>
    <property type="match status" value="1"/>
</dbReference>
<dbReference type="SUPFAM" id="SSF53686">
    <property type="entry name" value="Tryptophan synthase beta subunit-like PLP-dependent enzymes"/>
    <property type="match status" value="1"/>
</dbReference>
<dbReference type="Gene3D" id="3.40.50.1100">
    <property type="match status" value="2"/>
</dbReference>
<reference evidence="5" key="1">
    <citation type="submission" date="2022-12" db="EMBL/GenBank/DDBJ databases">
        <authorList>
            <person name="Wang J."/>
        </authorList>
    </citation>
    <scope>NUCLEOTIDE SEQUENCE</scope>
    <source>
        <strain evidence="5">HY-42-06</strain>
    </source>
</reference>
<comment type="cofactor">
    <cofactor evidence="1">
        <name>pyridoxal 5'-phosphate</name>
        <dbReference type="ChEBI" id="CHEBI:597326"/>
    </cofactor>
</comment>